<dbReference type="PANTHER" id="PTHR30469:SF15">
    <property type="entry name" value="HLYD FAMILY OF SECRETION PROTEINS"/>
    <property type="match status" value="1"/>
</dbReference>
<dbReference type="GO" id="GO:1990281">
    <property type="term" value="C:efflux pump complex"/>
    <property type="evidence" value="ECO:0007669"/>
    <property type="project" value="TreeGrafter"/>
</dbReference>
<dbReference type="EMBL" id="FQUQ01000002">
    <property type="protein sequence ID" value="SHF37099.1"/>
    <property type="molecule type" value="Genomic_DNA"/>
</dbReference>
<dbReference type="RefSeq" id="WP_084528776.1">
    <property type="nucleotide sequence ID" value="NZ_FQUQ01000002.1"/>
</dbReference>
<evidence type="ECO:0000313" key="9">
    <source>
        <dbReference type="Proteomes" id="UP000184287"/>
    </source>
</evidence>
<dbReference type="AlphaFoldDB" id="A0A1M5B3Q8"/>
<comment type="similarity">
    <text evidence="2">Belongs to the membrane fusion protein (MFP) (TC 8.A.1) family.</text>
</comment>
<proteinExistence type="inferred from homology"/>
<dbReference type="Pfam" id="PF25967">
    <property type="entry name" value="RND-MFP_C"/>
    <property type="match status" value="1"/>
</dbReference>
<feature type="domain" description="Multidrug resistance protein MdtA-like C-terminal permuted SH3" evidence="7">
    <location>
        <begin position="272"/>
        <end position="332"/>
    </location>
</feature>
<dbReference type="InterPro" id="IPR006143">
    <property type="entry name" value="RND_pump_MFP"/>
</dbReference>
<feature type="domain" description="CusB-like beta-barrel" evidence="6">
    <location>
        <begin position="192"/>
        <end position="266"/>
    </location>
</feature>
<evidence type="ECO:0000259" key="5">
    <source>
        <dbReference type="Pfam" id="PF25917"/>
    </source>
</evidence>
<gene>
    <name evidence="8" type="ORF">SAMN04488522_1021009</name>
</gene>
<comment type="subcellular location">
    <subcellularLocation>
        <location evidence="1">Cell envelope</location>
    </subcellularLocation>
</comment>
<dbReference type="STRING" id="288992.SAMN04488522_1021009"/>
<dbReference type="OrthoDB" id="9798190at2"/>
<accession>A0A1M5B3Q8</accession>
<evidence type="ECO:0000256" key="3">
    <source>
        <dbReference type="ARBA" id="ARBA00022448"/>
    </source>
</evidence>
<dbReference type="InterPro" id="IPR058627">
    <property type="entry name" value="MdtA-like_C"/>
</dbReference>
<dbReference type="Gene3D" id="1.10.287.470">
    <property type="entry name" value="Helix hairpin bin"/>
    <property type="match status" value="1"/>
</dbReference>
<feature type="chain" id="PRO_5009908931" evidence="4">
    <location>
        <begin position="24"/>
        <end position="348"/>
    </location>
</feature>
<keyword evidence="9" id="KW-1185">Reference proteome</keyword>
<feature type="domain" description="Multidrug resistance protein MdtA-like barrel-sandwich hybrid" evidence="5">
    <location>
        <begin position="60"/>
        <end position="180"/>
    </location>
</feature>
<dbReference type="Gene3D" id="2.40.50.100">
    <property type="match status" value="1"/>
</dbReference>
<reference evidence="9" key="1">
    <citation type="submission" date="2016-11" db="EMBL/GenBank/DDBJ databases">
        <authorList>
            <person name="Varghese N."/>
            <person name="Submissions S."/>
        </authorList>
    </citation>
    <scope>NUCLEOTIDE SEQUENCE [LARGE SCALE GENOMIC DNA]</scope>
    <source>
        <strain evidence="9">DSM 16990</strain>
    </source>
</reference>
<dbReference type="PROSITE" id="PS51257">
    <property type="entry name" value="PROKAR_LIPOPROTEIN"/>
    <property type="match status" value="1"/>
</dbReference>
<evidence type="ECO:0000256" key="1">
    <source>
        <dbReference type="ARBA" id="ARBA00004196"/>
    </source>
</evidence>
<dbReference type="InterPro" id="IPR058625">
    <property type="entry name" value="MdtA-like_BSH"/>
</dbReference>
<dbReference type="Pfam" id="PF25954">
    <property type="entry name" value="Beta-barrel_RND_2"/>
    <property type="match status" value="1"/>
</dbReference>
<dbReference type="PANTHER" id="PTHR30469">
    <property type="entry name" value="MULTIDRUG RESISTANCE PROTEIN MDTA"/>
    <property type="match status" value="1"/>
</dbReference>
<protein>
    <submittedName>
        <fullName evidence="8">RND family efflux transporter, MFP subunit</fullName>
    </submittedName>
</protein>
<dbReference type="SUPFAM" id="SSF111369">
    <property type="entry name" value="HlyD-like secretion proteins"/>
    <property type="match status" value="1"/>
</dbReference>
<feature type="signal peptide" evidence="4">
    <location>
        <begin position="1"/>
        <end position="23"/>
    </location>
</feature>
<keyword evidence="3" id="KW-0813">Transport</keyword>
<dbReference type="InterPro" id="IPR058792">
    <property type="entry name" value="Beta-barrel_RND_2"/>
</dbReference>
<organism evidence="8 9">
    <name type="scientific">Pedobacter caeni</name>
    <dbReference type="NCBI Taxonomy" id="288992"/>
    <lineage>
        <taxon>Bacteria</taxon>
        <taxon>Pseudomonadati</taxon>
        <taxon>Bacteroidota</taxon>
        <taxon>Sphingobacteriia</taxon>
        <taxon>Sphingobacteriales</taxon>
        <taxon>Sphingobacteriaceae</taxon>
        <taxon>Pedobacter</taxon>
    </lineage>
</organism>
<dbReference type="Gene3D" id="2.40.420.20">
    <property type="match status" value="1"/>
</dbReference>
<evidence type="ECO:0000313" key="8">
    <source>
        <dbReference type="EMBL" id="SHF37099.1"/>
    </source>
</evidence>
<evidence type="ECO:0000259" key="7">
    <source>
        <dbReference type="Pfam" id="PF25967"/>
    </source>
</evidence>
<evidence type="ECO:0000256" key="2">
    <source>
        <dbReference type="ARBA" id="ARBA00009477"/>
    </source>
</evidence>
<dbReference type="Proteomes" id="UP000184287">
    <property type="component" value="Unassembled WGS sequence"/>
</dbReference>
<evidence type="ECO:0000256" key="4">
    <source>
        <dbReference type="SAM" id="SignalP"/>
    </source>
</evidence>
<keyword evidence="4" id="KW-0732">Signal</keyword>
<sequence length="348" mass="37474">MTRLSRNPLSFLLIAALMSSCGAEQHKATNVTASRVSIAEVQMQESEEQFDYSGSIEADNTVSLGFSIPGRITSIAVQEGQHIRKGQLLASIETNDYQSALEIATAVYDQAADNFKRLNELYQKGSLPERDFISAKSAMAQAGANKSMAGKRMADTRLYAPFTGIVTEKITETGASAAPGVPVLTLVKTDQVYARASVTESEISSLSKGVNAIVEVPVLNKKLTGKITIINPRAETSSRTYEVKIKIDNNEGKLLPGMIANIRIETGKKKETIVIPAQAILRDADHINYVFITKDGQTAVKKRITTSGVNSGNQVVIMSGIKPGDQLILSGHTRLEDGSPIKFAGDTK</sequence>
<name>A0A1M5B3Q8_9SPHI</name>
<dbReference type="Gene3D" id="2.40.30.170">
    <property type="match status" value="1"/>
</dbReference>
<dbReference type="GO" id="GO:0015562">
    <property type="term" value="F:efflux transmembrane transporter activity"/>
    <property type="evidence" value="ECO:0007669"/>
    <property type="project" value="TreeGrafter"/>
</dbReference>
<evidence type="ECO:0000259" key="6">
    <source>
        <dbReference type="Pfam" id="PF25954"/>
    </source>
</evidence>
<dbReference type="NCBIfam" id="TIGR01730">
    <property type="entry name" value="RND_mfp"/>
    <property type="match status" value="1"/>
</dbReference>
<dbReference type="Pfam" id="PF25917">
    <property type="entry name" value="BSH_RND"/>
    <property type="match status" value="1"/>
</dbReference>